<dbReference type="Pfam" id="PF02129">
    <property type="entry name" value="Peptidase_S15"/>
    <property type="match status" value="1"/>
</dbReference>
<dbReference type="SMART" id="SM00939">
    <property type="entry name" value="PepX_C"/>
    <property type="match status" value="1"/>
</dbReference>
<keyword evidence="2" id="KW-1133">Transmembrane helix</keyword>
<dbReference type="Pfam" id="PF08530">
    <property type="entry name" value="PepX_C"/>
    <property type="match status" value="1"/>
</dbReference>
<keyword evidence="6" id="KW-1185">Reference proteome</keyword>
<dbReference type="EMBL" id="VFIY01000011">
    <property type="protein sequence ID" value="TPD59610.1"/>
    <property type="molecule type" value="Genomic_DNA"/>
</dbReference>
<dbReference type="EMBL" id="VFIY01000005">
    <property type="protein sequence ID" value="TPD62035.1"/>
    <property type="molecule type" value="Genomic_DNA"/>
</dbReference>
<evidence type="ECO:0000256" key="2">
    <source>
        <dbReference type="SAM" id="Phobius"/>
    </source>
</evidence>
<dbReference type="Gene3D" id="2.60.120.260">
    <property type="entry name" value="Galactose-binding domain-like"/>
    <property type="match status" value="1"/>
</dbReference>
<organism evidence="5 6">
    <name type="scientific">Emcibacter nanhaiensis</name>
    <dbReference type="NCBI Taxonomy" id="1505037"/>
    <lineage>
        <taxon>Bacteria</taxon>
        <taxon>Pseudomonadati</taxon>
        <taxon>Pseudomonadota</taxon>
        <taxon>Alphaproteobacteria</taxon>
        <taxon>Emcibacterales</taxon>
        <taxon>Emcibacteraceae</taxon>
        <taxon>Emcibacter</taxon>
    </lineage>
</organism>
<gene>
    <name evidence="5" type="ORF">FIV46_07505</name>
    <name evidence="4" type="ORF">FIV46_10590</name>
</gene>
<protein>
    <submittedName>
        <fullName evidence="5">CocE/NonD family hydrolase</fullName>
    </submittedName>
</protein>
<dbReference type="RefSeq" id="WP_139940002.1">
    <property type="nucleotide sequence ID" value="NZ_JBHSYP010000001.1"/>
</dbReference>
<keyword evidence="2" id="KW-0472">Membrane</keyword>
<sequence length="635" mass="69745">MSQLKKWMFRLLKAFTATVLVIVALIVIVDQLVKTPGEKILSPGVTRNSAQYIVMRDGVKIAVDVWLPREYEPGQKLPSIMYMTRYWRASELGILRHVAVGLGLAEDPNLTLLVRLFNEKGYAFVKVDARGSGASFGGRQTELSPDEVADYGEIADWIVRQTWSNGRIGALGVSYLGNTAELLTTTQRGAVRVVAPMYSDFDPVYQLIQPGGAKNKYMDNWGEAVGHMDRNETCALLEIKGVLCTLSGLWVGGVKPVDADRHGALLREAVNGHADNVNVGRLFEGINFSDDPMGIAGSDAWSFMPAGRGREIEASDIPMFVWAGWYDAATADGALSRFQTFSNPQRVIIGAFSHGGAHDTDPFRDANSAPDISPEEQLDMIAAYFDKFLRDGGAGQPEHSIRYYELGSGKWYESEVWPPAGVRARTYYLAQDNQLLGEAGEAGGEDHYTVDYSATMGTSTRWHTNFGGGDVFYPNRAGQDKKLLVYQGAPLQEGLHIVGAPVLSLSLKNSHPDPVIFAYLEAVSPEGAVLYITEGELRAIHRKISGEGASYVQDGPRHSYKRSDSQPVPVDEVIELKIRLASVAAMIPEGWRVRLSLSGADADMFKRWPEDGTVLQWTVKHGGDDSSRLELPVRE</sequence>
<dbReference type="Gene3D" id="3.40.50.1820">
    <property type="entry name" value="alpha/beta hydrolase"/>
    <property type="match status" value="2"/>
</dbReference>
<name>A0A501PP55_9PROT</name>
<dbReference type="InterPro" id="IPR029058">
    <property type="entry name" value="AB_hydrolase_fold"/>
</dbReference>
<comment type="caution">
    <text evidence="5">The sequence shown here is derived from an EMBL/GenBank/DDBJ whole genome shotgun (WGS) entry which is preliminary data.</text>
</comment>
<evidence type="ECO:0000256" key="1">
    <source>
        <dbReference type="ARBA" id="ARBA00022801"/>
    </source>
</evidence>
<dbReference type="InterPro" id="IPR013736">
    <property type="entry name" value="Xaa-Pro_dipept_C"/>
</dbReference>
<reference evidence="5" key="2">
    <citation type="submission" date="2019-06" db="EMBL/GenBank/DDBJ databases">
        <authorList>
            <person name="Zhao Z."/>
        </authorList>
    </citation>
    <scope>NUCLEOTIDE SEQUENCE</scope>
    <source>
        <strain evidence="5">MCCC 1A06723</strain>
    </source>
</reference>
<evidence type="ECO:0000313" key="5">
    <source>
        <dbReference type="EMBL" id="TPD62035.1"/>
    </source>
</evidence>
<keyword evidence="2" id="KW-0812">Transmembrane</keyword>
<dbReference type="SUPFAM" id="SSF53474">
    <property type="entry name" value="alpha/beta-Hydrolases"/>
    <property type="match status" value="1"/>
</dbReference>
<evidence type="ECO:0000313" key="4">
    <source>
        <dbReference type="EMBL" id="TPD59610.1"/>
    </source>
</evidence>
<dbReference type="InterPro" id="IPR000383">
    <property type="entry name" value="Xaa-Pro-like_dom"/>
</dbReference>
<keyword evidence="1 5" id="KW-0378">Hydrolase</keyword>
<feature type="transmembrane region" description="Helical" evidence="2">
    <location>
        <begin position="12"/>
        <end position="33"/>
    </location>
</feature>
<evidence type="ECO:0000259" key="3">
    <source>
        <dbReference type="SMART" id="SM00939"/>
    </source>
</evidence>
<dbReference type="InterPro" id="IPR008979">
    <property type="entry name" value="Galactose-bd-like_sf"/>
</dbReference>
<accession>A0A501PP55</accession>
<feature type="domain" description="Xaa-Pro dipeptidyl-peptidase C-terminal" evidence="3">
    <location>
        <begin position="382"/>
        <end position="630"/>
    </location>
</feature>
<reference evidence="6" key="1">
    <citation type="submission" date="2019-06" db="EMBL/GenBank/DDBJ databases">
        <title>The complete genome of Emcibacter congregatus ZYLT.</title>
        <authorList>
            <person name="Zhao Z."/>
        </authorList>
    </citation>
    <scope>NUCLEOTIDE SEQUENCE [LARGE SCALE GENOMIC DNA]</scope>
    <source>
        <strain evidence="6">MCCC 1A06723</strain>
    </source>
</reference>
<evidence type="ECO:0000313" key="6">
    <source>
        <dbReference type="Proteomes" id="UP000319148"/>
    </source>
</evidence>
<dbReference type="AlphaFoldDB" id="A0A501PP55"/>
<dbReference type="SUPFAM" id="SSF49785">
    <property type="entry name" value="Galactose-binding domain-like"/>
    <property type="match status" value="1"/>
</dbReference>
<dbReference type="InterPro" id="IPR005674">
    <property type="entry name" value="CocE/Ser_esterase"/>
</dbReference>
<dbReference type="NCBIfam" id="TIGR00976">
    <property type="entry name" value="CocE_NonD"/>
    <property type="match status" value="1"/>
</dbReference>
<dbReference type="GO" id="GO:0008239">
    <property type="term" value="F:dipeptidyl-peptidase activity"/>
    <property type="evidence" value="ECO:0007669"/>
    <property type="project" value="InterPro"/>
</dbReference>
<proteinExistence type="predicted"/>
<dbReference type="Proteomes" id="UP000319148">
    <property type="component" value="Unassembled WGS sequence"/>
</dbReference>
<dbReference type="OrthoDB" id="9806163at2"/>